<protein>
    <submittedName>
        <fullName evidence="1">Uncharacterized protein</fullName>
    </submittedName>
</protein>
<evidence type="ECO:0000313" key="2">
    <source>
        <dbReference type="Proteomes" id="UP000190675"/>
    </source>
</evidence>
<organism evidence="1 2">
    <name type="scientific">Bradyrhizobium erythrophlei</name>
    <dbReference type="NCBI Taxonomy" id="1437360"/>
    <lineage>
        <taxon>Bacteria</taxon>
        <taxon>Pseudomonadati</taxon>
        <taxon>Pseudomonadota</taxon>
        <taxon>Alphaproteobacteria</taxon>
        <taxon>Hyphomicrobiales</taxon>
        <taxon>Nitrobacteraceae</taxon>
        <taxon>Bradyrhizobium</taxon>
    </lineage>
</organism>
<sequence length="150" mass="15954">MVETWPTRIVAGAAGMKQRALSQCFALGALKLCGADKRPSGSGSRVGLSRPRAYQAAAMKQLHRNGLSIPHAARVAFEFSDVGNINRAPGELFAHGTTHLVVTPDGATVKNCFADTSISEISNSACVIIVNCNQIVQQVDAVLNNERSYD</sequence>
<accession>A0A1M5LX24</accession>
<dbReference type="RefSeq" id="WP_154073290.1">
    <property type="nucleotide sequence ID" value="NZ_LT670818.1"/>
</dbReference>
<dbReference type="Proteomes" id="UP000190675">
    <property type="component" value="Chromosome I"/>
</dbReference>
<gene>
    <name evidence="1" type="ORF">SAMN05444169_3711</name>
</gene>
<evidence type="ECO:0000313" key="1">
    <source>
        <dbReference type="EMBL" id="SHG69682.1"/>
    </source>
</evidence>
<dbReference type="EMBL" id="LT670818">
    <property type="protein sequence ID" value="SHG69682.1"/>
    <property type="molecule type" value="Genomic_DNA"/>
</dbReference>
<name>A0A1M5LX24_9BRAD</name>
<dbReference type="AlphaFoldDB" id="A0A1M5LX24"/>
<proteinExistence type="predicted"/>
<reference evidence="1 2" key="1">
    <citation type="submission" date="2016-11" db="EMBL/GenBank/DDBJ databases">
        <authorList>
            <person name="Jaros S."/>
            <person name="Januszkiewicz K."/>
            <person name="Wedrychowicz H."/>
        </authorList>
    </citation>
    <scope>NUCLEOTIDE SEQUENCE [LARGE SCALE GENOMIC DNA]</scope>
    <source>
        <strain evidence="1 2">GAS242</strain>
    </source>
</reference>